<evidence type="ECO:0000313" key="8">
    <source>
        <dbReference type="Proteomes" id="UP001152320"/>
    </source>
</evidence>
<evidence type="ECO:0000256" key="3">
    <source>
        <dbReference type="ARBA" id="ARBA00022833"/>
    </source>
</evidence>
<evidence type="ECO:0000256" key="5">
    <source>
        <dbReference type="SAM" id="MobiDB-lite"/>
    </source>
</evidence>
<feature type="compositionally biased region" description="Polar residues" evidence="5">
    <location>
        <begin position="83"/>
        <end position="94"/>
    </location>
</feature>
<evidence type="ECO:0000256" key="2">
    <source>
        <dbReference type="ARBA" id="ARBA00022771"/>
    </source>
</evidence>
<dbReference type="PROSITE" id="PS50865">
    <property type="entry name" value="ZF_MYND_2"/>
    <property type="match status" value="1"/>
</dbReference>
<feature type="compositionally biased region" description="Polar residues" evidence="5">
    <location>
        <begin position="731"/>
        <end position="744"/>
    </location>
</feature>
<keyword evidence="3" id="KW-0862">Zinc</keyword>
<dbReference type="AlphaFoldDB" id="A0A9Q1BQ86"/>
<feature type="compositionally biased region" description="Basic and acidic residues" evidence="5">
    <location>
        <begin position="804"/>
        <end position="824"/>
    </location>
</feature>
<evidence type="ECO:0000313" key="7">
    <source>
        <dbReference type="EMBL" id="KAJ8030790.1"/>
    </source>
</evidence>
<feature type="domain" description="MYND-type" evidence="6">
    <location>
        <begin position="946"/>
        <end position="988"/>
    </location>
</feature>
<accession>A0A9Q1BQ86</accession>
<dbReference type="Pfam" id="PF01753">
    <property type="entry name" value="zf-MYND"/>
    <property type="match status" value="1"/>
</dbReference>
<feature type="compositionally biased region" description="Basic and acidic residues" evidence="5">
    <location>
        <begin position="579"/>
        <end position="600"/>
    </location>
</feature>
<keyword evidence="8" id="KW-1185">Reference proteome</keyword>
<feature type="region of interest" description="Disordered" evidence="5">
    <location>
        <begin position="501"/>
        <end position="624"/>
    </location>
</feature>
<dbReference type="Proteomes" id="UP001152320">
    <property type="component" value="Chromosome 13"/>
</dbReference>
<dbReference type="SUPFAM" id="SSF144232">
    <property type="entry name" value="HIT/MYND zinc finger-like"/>
    <property type="match status" value="1"/>
</dbReference>
<organism evidence="7 8">
    <name type="scientific">Holothuria leucospilota</name>
    <name type="common">Black long sea cucumber</name>
    <name type="synonym">Mertensiothuria leucospilota</name>
    <dbReference type="NCBI Taxonomy" id="206669"/>
    <lineage>
        <taxon>Eukaryota</taxon>
        <taxon>Metazoa</taxon>
        <taxon>Echinodermata</taxon>
        <taxon>Eleutherozoa</taxon>
        <taxon>Echinozoa</taxon>
        <taxon>Holothuroidea</taxon>
        <taxon>Aspidochirotacea</taxon>
        <taxon>Aspidochirotida</taxon>
        <taxon>Holothuriidae</taxon>
        <taxon>Holothuria</taxon>
    </lineage>
</organism>
<dbReference type="EMBL" id="JAIZAY010000013">
    <property type="protein sequence ID" value="KAJ8030790.1"/>
    <property type="molecule type" value="Genomic_DNA"/>
</dbReference>
<dbReference type="PROSITE" id="PS01360">
    <property type="entry name" value="ZF_MYND_1"/>
    <property type="match status" value="1"/>
</dbReference>
<feature type="compositionally biased region" description="Basic and acidic residues" evidence="5">
    <location>
        <begin position="686"/>
        <end position="698"/>
    </location>
</feature>
<gene>
    <name evidence="7" type="ORF">HOLleu_27298</name>
</gene>
<feature type="compositionally biased region" description="Basic and acidic residues" evidence="5">
    <location>
        <begin position="516"/>
        <end position="553"/>
    </location>
</feature>
<comment type="caution">
    <text evidence="7">The sequence shown here is derived from an EMBL/GenBank/DDBJ whole genome shotgun (WGS) entry which is preliminary data.</text>
</comment>
<feature type="region of interest" description="Disordered" evidence="5">
    <location>
        <begin position="647"/>
        <end position="750"/>
    </location>
</feature>
<dbReference type="Gene3D" id="6.10.140.2220">
    <property type="match status" value="1"/>
</dbReference>
<protein>
    <recommendedName>
        <fullName evidence="6">MYND-type domain-containing protein</fullName>
    </recommendedName>
</protein>
<feature type="compositionally biased region" description="Polar residues" evidence="5">
    <location>
        <begin position="558"/>
        <end position="567"/>
    </location>
</feature>
<dbReference type="OrthoDB" id="5282002at2759"/>
<name>A0A9Q1BQ86_HOLLE</name>
<feature type="region of interest" description="Disordered" evidence="5">
    <location>
        <begin position="78"/>
        <end position="111"/>
    </location>
</feature>
<keyword evidence="2 4" id="KW-0863">Zinc-finger</keyword>
<proteinExistence type="predicted"/>
<dbReference type="GO" id="GO:0008270">
    <property type="term" value="F:zinc ion binding"/>
    <property type="evidence" value="ECO:0007669"/>
    <property type="project" value="UniProtKB-KW"/>
</dbReference>
<feature type="region of interest" description="Disordered" evidence="5">
    <location>
        <begin position="435"/>
        <end position="458"/>
    </location>
</feature>
<feature type="compositionally biased region" description="Basic and acidic residues" evidence="5">
    <location>
        <begin position="784"/>
        <end position="797"/>
    </location>
</feature>
<sequence length="999" mass="111574">MHAWCQKCSNNQKDELRSDACERPILRLYARKATPECEILPSTTLYTDCSAVLNFVAFITDCGLLLHNLFSEMGGHHGKHSDSGCTNAAGSSKITTRKDPSKENPRHSAKHDDFTLLTEKKFTVGNKAVKEQFIRDKLIDTSCCTTESLKKTSNETKLRSSVKNEDRTVSHSANDDVINPARAIVDESHGPKEYESVKTCCPVKESSVFGKECCPQTSTVKAPSKEIQYLHYTIKSPRRVTTRPVIGAIDLIKMTHRQFETKCNKNATSVDKDNINATKNETMKDVLCNSVEVRKKENIDKNGKMMSHLKNEAKNTVTLKHKDPQATSKLLVIDNEQVRKYTRNSDVFQNASIEPNLKLPGFKMKETVNKTQATHAEEKLTGEKATPTKKLFFEKMVLPTPVPSKRQEGPHPVERTISMGSETNEILDAHVKEPKEAQGNGVSSKSDEQIPSGTHLQKVGHKNGINLRAVNEKKPQEKLDVSCQIEVRPGSYTQKQTLTDEKDSMLPTKGAVDPLDSLREDSRERVIAQDDREIKSGEETESGGRIDEAKEGPLTELNLEQTGNSKLVSEGNREGNAGEVEKVKEQGVSKSTEMSRKESTDQAQKVTKTKVNGREKTVKGRRRKVKLKPPLDYFKKQGVSSVTIATSEEKSCHSIDCAAPSKPSEHETHDMAKSRLVLETTNNFKEPIRVSEKEEKKSSKNGAKPEQPICQQGKKTIKSPSKVHPPRSPAGDSNSRIVDLNNQKPGVPQELETVSGAIQRQAFNEPEENHGLCQMEDAKEVNFVKNDKPSKTFDKHGTTAVGEDATKMEEASPQNDMRKKETKQGRRKNREKKSNKGDDECDGKSLNIENTGSKRKPVVAENACLAQDVASPERYKTIALPWTETVVPKEKTGITCDKKPKKKKVLVHEKEIRTEDDVIVIRKLRKAVRKGQIPKGQPTLMDIIFCQSCGDTKQPNGQGLFHCPKCKSVFYCTRACQHNDAKRHKKTCTGVKRVYCKHV</sequence>
<evidence type="ECO:0000256" key="1">
    <source>
        <dbReference type="ARBA" id="ARBA00022723"/>
    </source>
</evidence>
<feature type="compositionally biased region" description="Basic and acidic residues" evidence="5">
    <location>
        <begin position="96"/>
        <end position="111"/>
    </location>
</feature>
<feature type="compositionally biased region" description="Polar residues" evidence="5">
    <location>
        <begin position="440"/>
        <end position="455"/>
    </location>
</feature>
<keyword evidence="1" id="KW-0479">Metal-binding</keyword>
<evidence type="ECO:0000256" key="4">
    <source>
        <dbReference type="PROSITE-ProRule" id="PRU00134"/>
    </source>
</evidence>
<reference evidence="7" key="1">
    <citation type="submission" date="2021-10" db="EMBL/GenBank/DDBJ databases">
        <title>Tropical sea cucumber genome reveals ecological adaptation and Cuvierian tubules defense mechanism.</title>
        <authorList>
            <person name="Chen T."/>
        </authorList>
    </citation>
    <scope>NUCLEOTIDE SEQUENCE</scope>
    <source>
        <strain evidence="7">Nanhai2018</strain>
        <tissue evidence="7">Muscle</tissue>
    </source>
</reference>
<feature type="compositionally biased region" description="Basic and acidic residues" evidence="5">
    <location>
        <begin position="663"/>
        <end position="673"/>
    </location>
</feature>
<feature type="compositionally biased region" description="Polar residues" evidence="5">
    <location>
        <begin position="601"/>
        <end position="610"/>
    </location>
</feature>
<dbReference type="InterPro" id="IPR002893">
    <property type="entry name" value="Znf_MYND"/>
</dbReference>
<evidence type="ECO:0000259" key="6">
    <source>
        <dbReference type="PROSITE" id="PS50865"/>
    </source>
</evidence>
<feature type="region of interest" description="Disordered" evidence="5">
    <location>
        <begin position="784"/>
        <end position="856"/>
    </location>
</feature>